<keyword evidence="14" id="KW-1185">Reference proteome</keyword>
<keyword evidence="5 12" id="KW-0812">Transmembrane</keyword>
<evidence type="ECO:0000256" key="5">
    <source>
        <dbReference type="ARBA" id="ARBA00022692"/>
    </source>
</evidence>
<comment type="similarity">
    <text evidence="2">Belongs to the RLP family.</text>
</comment>
<evidence type="ECO:0000256" key="3">
    <source>
        <dbReference type="ARBA" id="ARBA00022475"/>
    </source>
</evidence>
<comment type="subcellular location">
    <subcellularLocation>
        <location evidence="1">Cell membrane</location>
        <topology evidence="1">Single-pass type I membrane protein</topology>
    </subcellularLocation>
</comment>
<reference evidence="15" key="1">
    <citation type="submission" date="2025-08" db="UniProtKB">
        <authorList>
            <consortium name="RefSeq"/>
        </authorList>
    </citation>
    <scope>IDENTIFICATION</scope>
    <source>
        <tissue evidence="15">Seedling</tissue>
    </source>
</reference>
<sequence length="864" mass="95789">MIPHQLGNLTNLYSLDLSYVYTYAKNLQWLSQLSSLRYLDMSSIDLDEASDWLEVTNSLPSLEVLRLSYCNLNFIFRPIYHVNFSSLSLLDLSGNYLGNNIPLWVSNLRSLTSLSLRNITFGNGGPIPEDIQNLTSLVHLDLSLNSFNTSIPSWLYSLSHLEVLNLADNQLTGTISNEIKNMTSIITLDLSGNELQGDLPTSSMAQLCKLKEIDLSGRTWNQSISQILDSCSGCLSDSLEVLNIRGGQIYGHITNKIGQFKTLADLDLSYNSISGPIPASLGNLSSLTYLDLSSNSISGPIPASLGNLSFLQVLDISNNQMEGIVSEAHFANTTSLRYFDASDNPLTLKVGQDWVPPFQLESLDMGSCHWGPRFPMWVRSQKTLSSLVLSNTSLADVLPAWIFNFSSELQYLDLSQNQMHGRIPTLTNMGMQEYSAIDLSQNHFEGPLPLVSSKVYELDLSDNLLSGSISQFLCSSPSEPMNMIALDLAKNRLSGKLPNCWSKWKNIQVLYLNDNSFGGGIPSSFGSLIFLQSLHLRSNNLSGVISVLQNCINLVILDLRGNKFGGNIPTWLGTSPSMLRFLSAGFNEFHGHIPDELCALNSLQTLDLSNNNLFGPIPKCFNNFSSMAIKKYNLSSHTGSLFVDTTILLFVKGKPIGYTKTLSLVNSIDLSGNSLSGHIPLEITSLSNLLSLNLSNNLLDGEIPMRIGDMRELESIDFSMNNLSGEIPQSMSSLNFLSYLNLSYNNLSGKIPTGTQLQSFDSSSFANNNLCGPPLTLKCSTNGEVTVVEKNRKEDDHEMSWFYIGMAVGFIVGFWGFCGSLIFNRTWRHSYFRFLDCIKDQIYVASVLKLRWFRETITSCYNNQ</sequence>
<keyword evidence="6" id="KW-0732">Signal</keyword>
<dbReference type="SMART" id="SM00369">
    <property type="entry name" value="LRR_TYP"/>
    <property type="match status" value="7"/>
</dbReference>
<accession>A0ABM3ZSL4</accession>
<dbReference type="GeneID" id="132799491"/>
<keyword evidence="10" id="KW-0675">Receptor</keyword>
<feature type="transmembrane region" description="Helical" evidence="12">
    <location>
        <begin position="801"/>
        <end position="823"/>
    </location>
</feature>
<keyword evidence="3" id="KW-1003">Cell membrane</keyword>
<protein>
    <submittedName>
        <fullName evidence="15">Receptor-like protein EIX2 isoform X1</fullName>
    </submittedName>
</protein>
<evidence type="ECO:0000256" key="11">
    <source>
        <dbReference type="ARBA" id="ARBA00023180"/>
    </source>
</evidence>
<dbReference type="InterPro" id="IPR001611">
    <property type="entry name" value="Leu-rich_rpt"/>
</dbReference>
<gene>
    <name evidence="15" type="primary">LOC132799491</name>
</gene>
<keyword evidence="11" id="KW-0325">Glycoprotein</keyword>
<dbReference type="InterPro" id="IPR003591">
    <property type="entry name" value="Leu-rich_rpt_typical-subtyp"/>
</dbReference>
<dbReference type="PANTHER" id="PTHR48063:SF98">
    <property type="entry name" value="LRR RECEPTOR-LIKE SERINE_THREONINE-PROTEIN KINASE FLS2"/>
    <property type="match status" value="1"/>
</dbReference>
<evidence type="ECO:0000313" key="15">
    <source>
        <dbReference type="RefSeq" id="XP_060667457.1"/>
    </source>
</evidence>
<keyword evidence="8 12" id="KW-1133">Transmembrane helix</keyword>
<dbReference type="Gene3D" id="3.80.10.10">
    <property type="entry name" value="Ribonuclease Inhibitor"/>
    <property type="match status" value="3"/>
</dbReference>
<evidence type="ECO:0000256" key="1">
    <source>
        <dbReference type="ARBA" id="ARBA00004251"/>
    </source>
</evidence>
<evidence type="ECO:0000256" key="2">
    <source>
        <dbReference type="ARBA" id="ARBA00009592"/>
    </source>
</evidence>
<feature type="domain" description="Disease resistance R13L4/SHOC-2-like LRR" evidence="13">
    <location>
        <begin position="239"/>
        <end position="389"/>
    </location>
</feature>
<evidence type="ECO:0000256" key="10">
    <source>
        <dbReference type="ARBA" id="ARBA00023170"/>
    </source>
</evidence>
<dbReference type="Pfam" id="PF00560">
    <property type="entry name" value="LRR_1"/>
    <property type="match status" value="9"/>
</dbReference>
<dbReference type="SUPFAM" id="SSF52058">
    <property type="entry name" value="L domain-like"/>
    <property type="match status" value="3"/>
</dbReference>
<dbReference type="InterPro" id="IPR032675">
    <property type="entry name" value="LRR_dom_sf"/>
</dbReference>
<dbReference type="InterPro" id="IPR046956">
    <property type="entry name" value="RLP23-like"/>
</dbReference>
<evidence type="ECO:0000256" key="8">
    <source>
        <dbReference type="ARBA" id="ARBA00022989"/>
    </source>
</evidence>
<dbReference type="PRINTS" id="PR00019">
    <property type="entry name" value="LEURICHRPT"/>
</dbReference>
<evidence type="ECO:0000256" key="12">
    <source>
        <dbReference type="SAM" id="Phobius"/>
    </source>
</evidence>
<keyword evidence="9 12" id="KW-0472">Membrane</keyword>
<evidence type="ECO:0000256" key="9">
    <source>
        <dbReference type="ARBA" id="ARBA00023136"/>
    </source>
</evidence>
<dbReference type="Pfam" id="PF23598">
    <property type="entry name" value="LRR_14"/>
    <property type="match status" value="1"/>
</dbReference>
<evidence type="ECO:0000256" key="6">
    <source>
        <dbReference type="ARBA" id="ARBA00022729"/>
    </source>
</evidence>
<keyword evidence="4" id="KW-0433">Leucine-rich repeat</keyword>
<dbReference type="InterPro" id="IPR055414">
    <property type="entry name" value="LRR_R13L4/SHOC2-like"/>
</dbReference>
<name>A0ABM3ZSL4_ZIZJJ</name>
<dbReference type="SUPFAM" id="SSF52047">
    <property type="entry name" value="RNI-like"/>
    <property type="match status" value="1"/>
</dbReference>
<evidence type="ECO:0000256" key="4">
    <source>
        <dbReference type="ARBA" id="ARBA00022614"/>
    </source>
</evidence>
<dbReference type="PANTHER" id="PTHR48063">
    <property type="entry name" value="LRR RECEPTOR-LIKE KINASE"/>
    <property type="match status" value="1"/>
</dbReference>
<keyword evidence="7" id="KW-0677">Repeat</keyword>
<evidence type="ECO:0000313" key="14">
    <source>
        <dbReference type="Proteomes" id="UP001652623"/>
    </source>
</evidence>
<organism evidence="14 15">
    <name type="scientific">Ziziphus jujuba</name>
    <name type="common">Chinese jujube</name>
    <name type="synonym">Ziziphus sativa</name>
    <dbReference type="NCBI Taxonomy" id="326968"/>
    <lineage>
        <taxon>Eukaryota</taxon>
        <taxon>Viridiplantae</taxon>
        <taxon>Streptophyta</taxon>
        <taxon>Embryophyta</taxon>
        <taxon>Tracheophyta</taxon>
        <taxon>Spermatophyta</taxon>
        <taxon>Magnoliopsida</taxon>
        <taxon>eudicotyledons</taxon>
        <taxon>Gunneridae</taxon>
        <taxon>Pentapetalae</taxon>
        <taxon>rosids</taxon>
        <taxon>fabids</taxon>
        <taxon>Rosales</taxon>
        <taxon>Rhamnaceae</taxon>
        <taxon>Paliureae</taxon>
        <taxon>Ziziphus</taxon>
    </lineage>
</organism>
<evidence type="ECO:0000259" key="13">
    <source>
        <dbReference type="Pfam" id="PF23598"/>
    </source>
</evidence>
<proteinExistence type="inferred from homology"/>
<dbReference type="RefSeq" id="XP_060667457.1">
    <property type="nucleotide sequence ID" value="XM_060811474.1"/>
</dbReference>
<dbReference type="Proteomes" id="UP001652623">
    <property type="component" value="Chromosome 9"/>
</dbReference>
<evidence type="ECO:0000256" key="7">
    <source>
        <dbReference type="ARBA" id="ARBA00022737"/>
    </source>
</evidence>